<evidence type="ECO:0000256" key="1">
    <source>
        <dbReference type="SAM" id="MobiDB-lite"/>
    </source>
</evidence>
<reference evidence="2 3" key="1">
    <citation type="submission" date="2023-01" db="EMBL/GenBank/DDBJ databases">
        <title>Analysis of 21 Apiospora genomes using comparative genomics revels a genus with tremendous synthesis potential of carbohydrate active enzymes and secondary metabolites.</title>
        <authorList>
            <person name="Sorensen T."/>
        </authorList>
    </citation>
    <scope>NUCLEOTIDE SEQUENCE [LARGE SCALE GENOMIC DNA]</scope>
    <source>
        <strain evidence="2 3">CBS 20057</strain>
    </source>
</reference>
<organism evidence="2 3">
    <name type="scientific">Apiospora marii</name>
    <dbReference type="NCBI Taxonomy" id="335849"/>
    <lineage>
        <taxon>Eukaryota</taxon>
        <taxon>Fungi</taxon>
        <taxon>Dikarya</taxon>
        <taxon>Ascomycota</taxon>
        <taxon>Pezizomycotina</taxon>
        <taxon>Sordariomycetes</taxon>
        <taxon>Xylariomycetidae</taxon>
        <taxon>Amphisphaeriales</taxon>
        <taxon>Apiosporaceae</taxon>
        <taxon>Apiospora</taxon>
    </lineage>
</organism>
<accession>A0ABR1R6I2</accession>
<feature type="region of interest" description="Disordered" evidence="1">
    <location>
        <begin position="710"/>
        <end position="741"/>
    </location>
</feature>
<feature type="compositionally biased region" description="Polar residues" evidence="1">
    <location>
        <begin position="454"/>
        <end position="464"/>
    </location>
</feature>
<keyword evidence="3" id="KW-1185">Reference proteome</keyword>
<feature type="region of interest" description="Disordered" evidence="1">
    <location>
        <begin position="73"/>
        <end position="108"/>
    </location>
</feature>
<name>A0ABR1R6I2_9PEZI</name>
<feature type="compositionally biased region" description="Polar residues" evidence="1">
    <location>
        <begin position="406"/>
        <end position="428"/>
    </location>
</feature>
<feature type="compositionally biased region" description="Low complexity" evidence="1">
    <location>
        <begin position="668"/>
        <end position="681"/>
    </location>
</feature>
<feature type="compositionally biased region" description="Low complexity" evidence="1">
    <location>
        <begin position="377"/>
        <end position="405"/>
    </location>
</feature>
<feature type="compositionally biased region" description="Low complexity" evidence="1">
    <location>
        <begin position="433"/>
        <end position="445"/>
    </location>
</feature>
<feature type="region of interest" description="Disordered" evidence="1">
    <location>
        <begin position="370"/>
        <end position="498"/>
    </location>
</feature>
<gene>
    <name evidence="2" type="ORF">PG991_013608</name>
</gene>
<feature type="region of interest" description="Disordered" evidence="1">
    <location>
        <begin position="588"/>
        <end position="685"/>
    </location>
</feature>
<sequence length="741" mass="80101">MHQPNKPDQTLVDPNLWAKFYGTDSWATSNDASGNQWRNDCDYAQVNIRKWAERFCEDRDKRSCSFDGSCKENLDADDDGGFFSREEEMPDAPPLNEGETFGTKGFKKPAWEFSRMPAPIKGTAAKSSIRNPFAPASPTVLNEVKKKGVTWQQDLTGGGSSNGGLFTPKEIPQQQSPLYQPPRPTSHPQSQPQTHTQTHQPLQTKPQASPKPSLKSPSADKGWLEPSQKIPMDTSFLDDDLNKPDPPPVPADGNSIGGFVNLDQDRAWSRPQKPLTDAEMEKIWGPGSGPMMAGLKGGGPPDGARYRDHPEMMEELVRRGQEFEMERYNSAIEGRPRRFDMSSPLNMTPREFEQHVAELEKTIALEDAQAEAAGPYSSSSTAAAAAAATATNGKATTSTSAAASSPITRQPPTGYSRPSVSSQGGNNNKRPHTATTDAPAPASPAMRQPPTGYSRPSISSQASNDKQRTYKPTAAAAPVPSAPPQPGSATKRRLFGLGDLDPEMNIAFYEQHRPGGSARDEAERMTYNAFLGFGNKKATSQSPSLGGAQFESARQRSFEQQQQDMTQPPYQRSSNDVMAATFAATQRHFTKGTTFQGAAMPTREQQQGQHRDAGRAVAQRFYPSSPAPEGAAGERPAKRKSNDGFANPVPYRKNNNSNFSLRGGGSAGSSASDTSSGDEGSVSPLYRDEAAVAGMSLTSEVAIEKARHAIRHAGPKVTQQDDEVMQDADQPSSGQYVDTSS</sequence>
<protein>
    <submittedName>
        <fullName evidence="2">Uncharacterized protein</fullName>
    </submittedName>
</protein>
<evidence type="ECO:0000313" key="3">
    <source>
        <dbReference type="Proteomes" id="UP001396898"/>
    </source>
</evidence>
<comment type="caution">
    <text evidence="2">The sequence shown here is derived from an EMBL/GenBank/DDBJ whole genome shotgun (WGS) entry which is preliminary data.</text>
</comment>
<dbReference type="Proteomes" id="UP001396898">
    <property type="component" value="Unassembled WGS sequence"/>
</dbReference>
<feature type="region of interest" description="Disordered" evidence="1">
    <location>
        <begin position="536"/>
        <end position="575"/>
    </location>
</feature>
<proteinExistence type="predicted"/>
<dbReference type="EMBL" id="JAQQWI010000018">
    <property type="protein sequence ID" value="KAK8001386.1"/>
    <property type="molecule type" value="Genomic_DNA"/>
</dbReference>
<feature type="compositionally biased region" description="Polar residues" evidence="1">
    <location>
        <begin position="729"/>
        <end position="741"/>
    </location>
</feature>
<feature type="compositionally biased region" description="Low complexity" evidence="1">
    <location>
        <begin position="186"/>
        <end position="221"/>
    </location>
</feature>
<evidence type="ECO:0000313" key="2">
    <source>
        <dbReference type="EMBL" id="KAK8001386.1"/>
    </source>
</evidence>
<feature type="compositionally biased region" description="Low complexity" evidence="1">
    <location>
        <begin position="560"/>
        <end position="571"/>
    </location>
</feature>
<feature type="region of interest" description="Disordered" evidence="1">
    <location>
        <begin position="123"/>
        <end position="307"/>
    </location>
</feature>